<gene>
    <name evidence="2" type="ORF">CMUS01_13130</name>
</gene>
<organism evidence="2 3">
    <name type="scientific">Colletotrichum musicola</name>
    <dbReference type="NCBI Taxonomy" id="2175873"/>
    <lineage>
        <taxon>Eukaryota</taxon>
        <taxon>Fungi</taxon>
        <taxon>Dikarya</taxon>
        <taxon>Ascomycota</taxon>
        <taxon>Pezizomycotina</taxon>
        <taxon>Sordariomycetes</taxon>
        <taxon>Hypocreomycetidae</taxon>
        <taxon>Glomerellales</taxon>
        <taxon>Glomerellaceae</taxon>
        <taxon>Colletotrichum</taxon>
        <taxon>Colletotrichum orchidearum species complex</taxon>
    </lineage>
</organism>
<dbReference type="InterPro" id="IPR011042">
    <property type="entry name" value="6-blade_b-propeller_TolB-like"/>
</dbReference>
<name>A0A8H6JGA3_9PEZI</name>
<accession>A0A8H6JGA3</accession>
<feature type="chain" id="PRO_5034381568" evidence="1">
    <location>
        <begin position="25"/>
        <end position="256"/>
    </location>
</feature>
<dbReference type="EMBL" id="WIGM01000798">
    <property type="protein sequence ID" value="KAF6812111.1"/>
    <property type="molecule type" value="Genomic_DNA"/>
</dbReference>
<dbReference type="Proteomes" id="UP000639643">
    <property type="component" value="Unassembled WGS sequence"/>
</dbReference>
<feature type="signal peptide" evidence="1">
    <location>
        <begin position="1"/>
        <end position="24"/>
    </location>
</feature>
<keyword evidence="3" id="KW-1185">Reference proteome</keyword>
<protein>
    <submittedName>
        <fullName evidence="2">Uncharacterized protein</fullName>
    </submittedName>
</protein>
<dbReference type="Gene3D" id="2.120.10.30">
    <property type="entry name" value="TolB, C-terminal domain"/>
    <property type="match status" value="1"/>
</dbReference>
<comment type="caution">
    <text evidence="2">The sequence shown here is derived from an EMBL/GenBank/DDBJ whole genome shotgun (WGS) entry which is preliminary data.</text>
</comment>
<dbReference type="PANTHER" id="PTHR42060">
    <property type="entry name" value="NHL REPEAT-CONTAINING PROTEIN-RELATED"/>
    <property type="match status" value="1"/>
</dbReference>
<reference evidence="2" key="1">
    <citation type="journal article" date="2020" name="Phytopathology">
        <title>Genome Sequence Resources of Colletotrichum truncatum, C. plurivorum, C. musicola, and C. sojae: Four Species Pathogenic to Soybean (Glycine max).</title>
        <authorList>
            <person name="Rogerio F."/>
            <person name="Boufleur T.R."/>
            <person name="Ciampi-Guillardi M."/>
            <person name="Sukno S.A."/>
            <person name="Thon M.R."/>
            <person name="Massola Junior N.S."/>
            <person name="Baroncelli R."/>
        </authorList>
    </citation>
    <scope>NUCLEOTIDE SEQUENCE</scope>
    <source>
        <strain evidence="2">LFN0074</strain>
    </source>
</reference>
<dbReference type="OrthoDB" id="5233393at2759"/>
<dbReference type="SUPFAM" id="SSF63829">
    <property type="entry name" value="Calcium-dependent phosphotriesterase"/>
    <property type="match status" value="1"/>
</dbReference>
<evidence type="ECO:0000313" key="3">
    <source>
        <dbReference type="Proteomes" id="UP000639643"/>
    </source>
</evidence>
<evidence type="ECO:0000313" key="2">
    <source>
        <dbReference type="EMBL" id="KAF6812111.1"/>
    </source>
</evidence>
<proteinExistence type="predicted"/>
<evidence type="ECO:0000256" key="1">
    <source>
        <dbReference type="SAM" id="SignalP"/>
    </source>
</evidence>
<dbReference type="AlphaFoldDB" id="A0A8H6JGA3"/>
<dbReference type="InterPro" id="IPR052998">
    <property type="entry name" value="Hetero-Diels-Alderase-like"/>
</dbReference>
<dbReference type="PANTHER" id="PTHR42060:SF1">
    <property type="entry name" value="NHL REPEAT-CONTAINING PROTEIN"/>
    <property type="match status" value="1"/>
</dbReference>
<keyword evidence="1" id="KW-0732">Signal</keyword>
<sequence length="256" mass="26975">MFVRQSFLQAFGLLAAALVPTACALPFDSCENQTTSSVTTVHTVPETASLENIAIRSNGDILVTSVASPTLFQLSPTNEYTPVPVATIEGVAGLLGIAELERDLFYVVGANLTSPENSNGIWKIDLRNFDISRNGTVAHAAAVSLVRRMPSAGLLNGMTQLAANDTNTLLISDSHLGTVIRLDVDGGKFETVLQEPEMVPLATGINIGVNGIRTRGSDLFFVSLDQGIFAKIPISLDNGTATGPVDILASDITFGD</sequence>
<feature type="non-terminal residue" evidence="2">
    <location>
        <position position="256"/>
    </location>
</feature>